<comment type="caution">
    <text evidence="4">The sequence shown here is derived from an EMBL/GenBank/DDBJ whole genome shotgun (WGS) entry which is preliminary data.</text>
</comment>
<dbReference type="Gene3D" id="3.40.225.10">
    <property type="entry name" value="Class II aldolase/adducin N-terminal domain"/>
    <property type="match status" value="1"/>
</dbReference>
<dbReference type="GeneID" id="92813279"/>
<dbReference type="GO" id="GO:0019323">
    <property type="term" value="P:pentose catabolic process"/>
    <property type="evidence" value="ECO:0007669"/>
    <property type="project" value="TreeGrafter"/>
</dbReference>
<dbReference type="EMBL" id="JAWNFY010000021">
    <property type="protein sequence ID" value="MDY5146851.1"/>
    <property type="molecule type" value="Genomic_DNA"/>
</dbReference>
<dbReference type="Pfam" id="PF00596">
    <property type="entry name" value="Aldolase_II"/>
    <property type="match status" value="1"/>
</dbReference>
<gene>
    <name evidence="4" type="ORF">R6G74_08170</name>
    <name evidence="5" type="ORF">R6P33_07475</name>
</gene>
<evidence type="ECO:0000259" key="3">
    <source>
        <dbReference type="SMART" id="SM01007"/>
    </source>
</evidence>
<dbReference type="InterPro" id="IPR036409">
    <property type="entry name" value="Aldolase_II/adducin_N_sf"/>
</dbReference>
<keyword evidence="1" id="KW-0479">Metal-binding</keyword>
<evidence type="ECO:0000256" key="1">
    <source>
        <dbReference type="ARBA" id="ARBA00022723"/>
    </source>
</evidence>
<dbReference type="GO" id="GO:0016832">
    <property type="term" value="F:aldehyde-lyase activity"/>
    <property type="evidence" value="ECO:0007669"/>
    <property type="project" value="TreeGrafter"/>
</dbReference>
<name>A0AAW9HR06_9ACTO</name>
<dbReference type="Proteomes" id="UP001284901">
    <property type="component" value="Unassembled WGS sequence"/>
</dbReference>
<evidence type="ECO:0000313" key="4">
    <source>
        <dbReference type="EMBL" id="MDY5141278.1"/>
    </source>
</evidence>
<dbReference type="RefSeq" id="WP_087070142.1">
    <property type="nucleotide sequence ID" value="NZ_CAUPFC010000027.1"/>
</dbReference>
<dbReference type="AlphaFoldDB" id="A0AAW9HR06"/>
<evidence type="ECO:0000313" key="6">
    <source>
        <dbReference type="Proteomes" id="UP001284901"/>
    </source>
</evidence>
<proteinExistence type="predicted"/>
<dbReference type="InterPro" id="IPR050197">
    <property type="entry name" value="Aldolase_class_II_sugar_metab"/>
</dbReference>
<reference evidence="4 6" key="1">
    <citation type="submission" date="2023-10" db="EMBL/GenBank/DDBJ databases">
        <title>Whole Genome based description of the genera Actinobaculum and Actinotignum reveals a complex phylogenetic relationship within the species included in the genus Actinotignum.</title>
        <authorList>
            <person name="Jensen C.S."/>
            <person name="Dargis R."/>
            <person name="Kemp M."/>
            <person name="Christensen J.J."/>
        </authorList>
    </citation>
    <scope>NUCLEOTIDE SEQUENCE</scope>
    <source>
        <strain evidence="5 6">SLA_B089</strain>
        <strain evidence="4">SLA_B245</strain>
    </source>
</reference>
<dbReference type="SMART" id="SM01007">
    <property type="entry name" value="Aldolase_II"/>
    <property type="match status" value="1"/>
</dbReference>
<protein>
    <submittedName>
        <fullName evidence="4">Class II aldolase/adducin family protein</fullName>
    </submittedName>
</protein>
<keyword evidence="2" id="KW-0456">Lyase</keyword>
<sequence>MTSQLTVDALLEQMGVTGRRLDHLHAAEAGAGNISISVDWDTDLESVFPEKQANVKLPWKVPALAGRTVFVTGSGCRLREVADAPEKNVSAFIVDEGGETGTWYTHPNKAYQRPTSEFNSHLAVHNDQVAQRGVSFQAIVHAQPPYLVALSHIPETLNNKDFNRMIFRWEPETIVQVPEGIAVLEFMVPGSDELMENNVIGLRDHRIALWAKHGIMVRSDSSALSAVDTIEYLETGAMYEHMNAASGGKGTGLSDDEIHRVVSAFNVKTDMY</sequence>
<dbReference type="SUPFAM" id="SSF53639">
    <property type="entry name" value="AraD/HMP-PK domain-like"/>
    <property type="match status" value="1"/>
</dbReference>
<dbReference type="PANTHER" id="PTHR22789">
    <property type="entry name" value="FUCULOSE PHOSPHATE ALDOLASE"/>
    <property type="match status" value="1"/>
</dbReference>
<organism evidence="4 7">
    <name type="scientific">Actinotignum timonense</name>
    <dbReference type="NCBI Taxonomy" id="1870995"/>
    <lineage>
        <taxon>Bacteria</taxon>
        <taxon>Bacillati</taxon>
        <taxon>Actinomycetota</taxon>
        <taxon>Actinomycetes</taxon>
        <taxon>Actinomycetales</taxon>
        <taxon>Actinomycetaceae</taxon>
        <taxon>Actinotignum</taxon>
    </lineage>
</organism>
<evidence type="ECO:0000256" key="2">
    <source>
        <dbReference type="ARBA" id="ARBA00023239"/>
    </source>
</evidence>
<dbReference type="InterPro" id="IPR001303">
    <property type="entry name" value="Aldolase_II/adducin_N"/>
</dbReference>
<feature type="domain" description="Class II aldolase/adducin N-terminal" evidence="3">
    <location>
        <begin position="12"/>
        <end position="241"/>
    </location>
</feature>
<dbReference type="EMBL" id="JAWNFV010000019">
    <property type="protein sequence ID" value="MDY5141278.1"/>
    <property type="molecule type" value="Genomic_DNA"/>
</dbReference>
<dbReference type="PANTHER" id="PTHR22789:SF0">
    <property type="entry name" value="3-OXO-TETRONATE 4-PHOSPHATE DECARBOXYLASE-RELATED"/>
    <property type="match status" value="1"/>
</dbReference>
<keyword evidence="6" id="KW-1185">Reference proteome</keyword>
<evidence type="ECO:0000313" key="7">
    <source>
        <dbReference type="Proteomes" id="UP001288320"/>
    </source>
</evidence>
<accession>A0AAW9HR06</accession>
<dbReference type="GO" id="GO:0046872">
    <property type="term" value="F:metal ion binding"/>
    <property type="evidence" value="ECO:0007669"/>
    <property type="project" value="UniProtKB-KW"/>
</dbReference>
<dbReference type="Proteomes" id="UP001288320">
    <property type="component" value="Unassembled WGS sequence"/>
</dbReference>
<dbReference type="GO" id="GO:0005829">
    <property type="term" value="C:cytosol"/>
    <property type="evidence" value="ECO:0007669"/>
    <property type="project" value="TreeGrafter"/>
</dbReference>
<evidence type="ECO:0000313" key="5">
    <source>
        <dbReference type="EMBL" id="MDY5146851.1"/>
    </source>
</evidence>